<dbReference type="PANTHER" id="PTHR40733:SF1">
    <property type="entry name" value="SMALL ZINC FINGER PROTEIN HVO-2753-LIKE ZINC-BINDING POCKET DOMAIN-CONTAINING PROTEIN"/>
    <property type="match status" value="1"/>
</dbReference>
<proteinExistence type="predicted"/>
<protein>
    <submittedName>
        <fullName evidence="3">DUF1610 domain-containing protein</fullName>
    </submittedName>
</protein>
<gene>
    <name evidence="2" type="ORF">ENU09_00780</name>
    <name evidence="3" type="ORF">ENU20_01180</name>
</gene>
<dbReference type="AlphaFoldDB" id="A0A7C4JM07"/>
<evidence type="ECO:0000313" key="2">
    <source>
        <dbReference type="EMBL" id="HGQ59252.1"/>
    </source>
</evidence>
<accession>A0A7C4JM07</accession>
<comment type="caution">
    <text evidence="3">The sequence shown here is derived from an EMBL/GenBank/DDBJ whole genome shotgun (WGS) entry which is preliminary data.</text>
</comment>
<feature type="domain" description="Small zinc finger protein HVO-2753-like zinc-binding pocket" evidence="1">
    <location>
        <begin position="16"/>
        <end position="61"/>
    </location>
</feature>
<evidence type="ECO:0000259" key="1">
    <source>
        <dbReference type="Pfam" id="PF07754"/>
    </source>
</evidence>
<dbReference type="EMBL" id="DTBP01000011">
    <property type="protein sequence ID" value="HGQ73681.1"/>
    <property type="molecule type" value="Genomic_DNA"/>
</dbReference>
<dbReference type="NCBIfam" id="NF011481">
    <property type="entry name" value="PRK14890.1"/>
    <property type="match status" value="1"/>
</dbReference>
<organism evidence="3">
    <name type="scientific">Staphylothermus marinus</name>
    <dbReference type="NCBI Taxonomy" id="2280"/>
    <lineage>
        <taxon>Archaea</taxon>
        <taxon>Thermoproteota</taxon>
        <taxon>Thermoprotei</taxon>
        <taxon>Desulfurococcales</taxon>
        <taxon>Desulfurococcaceae</taxon>
        <taxon>Staphylothermus</taxon>
    </lineage>
</organism>
<reference evidence="3" key="1">
    <citation type="journal article" date="2020" name="mSystems">
        <title>Genome- and Community-Level Interaction Insights into Carbon Utilization and Element Cycling Functions of Hydrothermarchaeota in Hydrothermal Sediment.</title>
        <authorList>
            <person name="Zhou Z."/>
            <person name="Liu Y."/>
            <person name="Xu W."/>
            <person name="Pan J."/>
            <person name="Luo Z.H."/>
            <person name="Li M."/>
        </authorList>
    </citation>
    <scope>NUCLEOTIDE SEQUENCE [LARGE SCALE GENOMIC DNA]</scope>
    <source>
        <strain evidence="2">SpSt-638</strain>
        <strain evidence="3">SpSt-648</strain>
    </source>
</reference>
<dbReference type="Pfam" id="PF07754">
    <property type="entry name" value="HVO_2753_ZBP"/>
    <property type="match status" value="1"/>
</dbReference>
<dbReference type="InterPro" id="IPR044720">
    <property type="entry name" value="HVO_2753-like"/>
</dbReference>
<dbReference type="EMBL" id="DTBE01000022">
    <property type="protein sequence ID" value="HGQ59252.1"/>
    <property type="molecule type" value="Genomic_DNA"/>
</dbReference>
<name>A0A7C4JM07_STAMA</name>
<dbReference type="PANTHER" id="PTHR40733">
    <property type="entry name" value="ZINC-RIBBON RNA-BINDING PROTEIN INVOLVED IN TRANSLATION-RELATED"/>
    <property type="match status" value="1"/>
</dbReference>
<evidence type="ECO:0000313" key="3">
    <source>
        <dbReference type="EMBL" id="HGQ73681.1"/>
    </source>
</evidence>
<sequence length="65" mass="7215">MSAEIKIYETVSPPTCSSCHRLMDPREKGAVFPCPNCGKVLIRRCKSCRKHSVPYVCPNCGFKGP</sequence>
<dbReference type="InterPro" id="IPR011668">
    <property type="entry name" value="HVO_2753-like_ZBP"/>
</dbReference>
<dbReference type="Gene3D" id="2.20.28.10">
    <property type="match status" value="1"/>
</dbReference>